<evidence type="ECO:0000313" key="2">
    <source>
        <dbReference type="EMBL" id="QDT72683.1"/>
    </source>
</evidence>
<accession>A0A517TWD4</accession>
<dbReference type="RefSeq" id="WP_145432227.1">
    <property type="nucleotide sequence ID" value="NZ_CP036339.1"/>
</dbReference>
<dbReference type="AlphaFoldDB" id="A0A517TWD4"/>
<keyword evidence="1" id="KW-0732">Signal</keyword>
<dbReference type="KEGG" id="llh:I41_18650"/>
<reference evidence="2 3" key="1">
    <citation type="submission" date="2019-02" db="EMBL/GenBank/DDBJ databases">
        <title>Deep-cultivation of Planctomycetes and their phenomic and genomic characterization uncovers novel biology.</title>
        <authorList>
            <person name="Wiegand S."/>
            <person name="Jogler M."/>
            <person name="Boedeker C."/>
            <person name="Pinto D."/>
            <person name="Vollmers J."/>
            <person name="Rivas-Marin E."/>
            <person name="Kohn T."/>
            <person name="Peeters S.H."/>
            <person name="Heuer A."/>
            <person name="Rast P."/>
            <person name="Oberbeckmann S."/>
            <person name="Bunk B."/>
            <person name="Jeske O."/>
            <person name="Meyerdierks A."/>
            <person name="Storesund J.E."/>
            <person name="Kallscheuer N."/>
            <person name="Luecker S."/>
            <person name="Lage O.M."/>
            <person name="Pohl T."/>
            <person name="Merkel B.J."/>
            <person name="Hornburger P."/>
            <person name="Mueller R.-W."/>
            <person name="Bruemmer F."/>
            <person name="Labrenz M."/>
            <person name="Spormann A.M."/>
            <person name="Op den Camp H."/>
            <person name="Overmann J."/>
            <person name="Amann R."/>
            <person name="Jetten M.S.M."/>
            <person name="Mascher T."/>
            <person name="Medema M.H."/>
            <person name="Devos D.P."/>
            <person name="Kaster A.-K."/>
            <person name="Ovreas L."/>
            <person name="Rohde M."/>
            <person name="Galperin M.Y."/>
            <person name="Jogler C."/>
        </authorList>
    </citation>
    <scope>NUCLEOTIDE SEQUENCE [LARGE SCALE GENOMIC DNA]</scope>
    <source>
        <strain evidence="2 3">I41</strain>
    </source>
</reference>
<evidence type="ECO:0000313" key="3">
    <source>
        <dbReference type="Proteomes" id="UP000317909"/>
    </source>
</evidence>
<protein>
    <recommendedName>
        <fullName evidence="4">DUF3352 domain-containing protein</fullName>
    </recommendedName>
</protein>
<evidence type="ECO:0008006" key="4">
    <source>
        <dbReference type="Google" id="ProtNLM"/>
    </source>
</evidence>
<feature type="signal peptide" evidence="1">
    <location>
        <begin position="1"/>
        <end position="34"/>
    </location>
</feature>
<proteinExistence type="predicted"/>
<evidence type="ECO:0000256" key="1">
    <source>
        <dbReference type="SAM" id="SignalP"/>
    </source>
</evidence>
<keyword evidence="3" id="KW-1185">Reference proteome</keyword>
<sequence precursor="true">MKTSPLSNGWRLLSAIARPAALAAGLVIALPAYAADDEDYGNSLDWVPADATVYSSSLRLKEQIDAIAESNAWKKFIEIPSIAMGWQMAQMQINNPEGPAAMFWQLMELPENQQLAKLAGEMFSDEIVFYAGEDFPKFMELLSIVQGSRIGPMLQQMGAGGMGPVDPNEARMRALAEAIVEEPELLVVPDMVLAFKVKDQAAGETQLKRLEVVAKMAIKQSEAEVELKRESIDDVEYLVIKLEGSKLPWPEDKPAGLSIDDETYDSLKDIISKQEVVVALGVWNDYVLLSIGESTDHLSDLGGDDLLVESDSFEPLLPHLEEEDGDLVSVSYISADVVKAQAISPQDLDEAAEAAEELIEKSDDIDDELKGELSEDAVELADDLKPYLPKPGAIASCTLKTETGFESFTYNWSENTRLNGTLPLELTNHVGGGPIVAFVGRGVSDPEAYAILAKWVGKGIGYFEGYGLAEMEPEERAHAEKVLEVIKPLLTRIDEATRDHLIPALEDGQAALVLDADISSKQWQAEMPKSFTELPMAEIAVVVGVSDSGELKEAAKAYWSIAQDAVEALKEFDESEVPEDFELPEPAKAETSDGVVYSWAAPGEAELDDQIALAVAIGEHVAAVTSSPAMAERVLTETPWEEFAVGDAEEPRAVAAGLDFPALIDAISPWIDYGIRVNLVSEDAAGEDPADDESQASEIIEQVHTGLDVLKCFRGVWSETLKEDGVWFTHTVSKFQDLEE</sequence>
<name>A0A517TWD4_9BACT</name>
<organism evidence="2 3">
    <name type="scientific">Lacipirellula limnantheis</name>
    <dbReference type="NCBI Taxonomy" id="2528024"/>
    <lineage>
        <taxon>Bacteria</taxon>
        <taxon>Pseudomonadati</taxon>
        <taxon>Planctomycetota</taxon>
        <taxon>Planctomycetia</taxon>
        <taxon>Pirellulales</taxon>
        <taxon>Lacipirellulaceae</taxon>
        <taxon>Lacipirellula</taxon>
    </lineage>
</organism>
<dbReference type="OrthoDB" id="227207at2"/>
<dbReference type="Proteomes" id="UP000317909">
    <property type="component" value="Chromosome"/>
</dbReference>
<dbReference type="EMBL" id="CP036339">
    <property type="protein sequence ID" value="QDT72683.1"/>
    <property type="molecule type" value="Genomic_DNA"/>
</dbReference>
<gene>
    <name evidence="2" type="ORF">I41_18650</name>
</gene>
<feature type="chain" id="PRO_5022215796" description="DUF3352 domain-containing protein" evidence="1">
    <location>
        <begin position="35"/>
        <end position="740"/>
    </location>
</feature>